<sequence>MGGKMRRQRSKDNMLSDDRRSASVHDIRKTFETHGRKVNHARVSSLDSTASEDSFTPQYGSVGNLHREQFGSVTSIASSTSLISPQELQVLIDEANQPLDDCDVIVVILHREGSTGSVGITLAGGADYEAKEITVHKVLAGSPADRDGRIQKGDRILSINGRSMKGVTHRESLNILKAPRSEVVLVVSRSRGVQESNHEEEFTVAAHISRNTRPPRIPEQPIEVISVPSGEERGPPITVILTKDGAGLGFSLEGGKDSPLGDKPLTIKKIFTGGSAEKNGELCAGDELLNVNGTDVTLHSRIEAWGLMKRLSDGPVSLTVRHRLNK</sequence>
<feature type="domain" description="PDZ" evidence="2">
    <location>
        <begin position="238"/>
        <end position="310"/>
    </location>
</feature>
<dbReference type="AlphaFoldDB" id="A0AAD8A0L3"/>
<reference evidence="3" key="1">
    <citation type="journal article" date="2023" name="IScience">
        <title>Live-bearing cockroach genome reveals convergent evolutionary mechanisms linked to viviparity in insects and beyond.</title>
        <authorList>
            <person name="Fouks B."/>
            <person name="Harrison M.C."/>
            <person name="Mikhailova A.A."/>
            <person name="Marchal E."/>
            <person name="English S."/>
            <person name="Carruthers M."/>
            <person name="Jennings E.C."/>
            <person name="Chiamaka E.L."/>
            <person name="Frigard R.A."/>
            <person name="Pippel M."/>
            <person name="Attardo G.M."/>
            <person name="Benoit J.B."/>
            <person name="Bornberg-Bauer E."/>
            <person name="Tobe S.S."/>
        </authorList>
    </citation>
    <scope>NUCLEOTIDE SEQUENCE</scope>
    <source>
        <strain evidence="3">Stay&amp;Tobe</strain>
    </source>
</reference>
<evidence type="ECO:0000259" key="2">
    <source>
        <dbReference type="PROSITE" id="PS50106"/>
    </source>
</evidence>
<keyword evidence="4" id="KW-1185">Reference proteome</keyword>
<accession>A0AAD8A0L3</accession>
<reference evidence="3" key="2">
    <citation type="submission" date="2023-05" db="EMBL/GenBank/DDBJ databases">
        <authorList>
            <person name="Fouks B."/>
        </authorList>
    </citation>
    <scope>NUCLEOTIDE SEQUENCE</scope>
    <source>
        <strain evidence="3">Stay&amp;Tobe</strain>
        <tissue evidence="3">Testes</tissue>
    </source>
</reference>
<evidence type="ECO:0000313" key="4">
    <source>
        <dbReference type="Proteomes" id="UP001233999"/>
    </source>
</evidence>
<feature type="region of interest" description="Disordered" evidence="1">
    <location>
        <begin position="1"/>
        <end position="24"/>
    </location>
</feature>
<dbReference type="InterPro" id="IPR036034">
    <property type="entry name" value="PDZ_sf"/>
</dbReference>
<evidence type="ECO:0000313" key="3">
    <source>
        <dbReference type="EMBL" id="KAJ9589268.1"/>
    </source>
</evidence>
<dbReference type="Proteomes" id="UP001233999">
    <property type="component" value="Unassembled WGS sequence"/>
</dbReference>
<feature type="domain" description="PDZ" evidence="2">
    <location>
        <begin position="106"/>
        <end position="191"/>
    </location>
</feature>
<gene>
    <name evidence="3" type="ORF">L9F63_017513</name>
</gene>
<evidence type="ECO:0000256" key="1">
    <source>
        <dbReference type="SAM" id="MobiDB-lite"/>
    </source>
</evidence>
<dbReference type="PROSITE" id="PS50106">
    <property type="entry name" value="PDZ"/>
    <property type="match status" value="2"/>
</dbReference>
<proteinExistence type="predicted"/>
<dbReference type="SUPFAM" id="SSF50156">
    <property type="entry name" value="PDZ domain-like"/>
    <property type="match status" value="2"/>
</dbReference>
<dbReference type="Pfam" id="PF00595">
    <property type="entry name" value="PDZ"/>
    <property type="match status" value="2"/>
</dbReference>
<protein>
    <recommendedName>
        <fullName evidence="2">PDZ domain-containing protein</fullName>
    </recommendedName>
</protein>
<name>A0AAD8A0L3_DIPPU</name>
<feature type="compositionally biased region" description="Basic and acidic residues" evidence="1">
    <location>
        <begin position="10"/>
        <end position="24"/>
    </location>
</feature>
<dbReference type="PANTHER" id="PTHR11324:SF16">
    <property type="entry name" value="PDZ DOMAIN-CONTAINING PROTEIN 2"/>
    <property type="match status" value="1"/>
</dbReference>
<comment type="caution">
    <text evidence="3">The sequence shown here is derived from an EMBL/GenBank/DDBJ whole genome shotgun (WGS) entry which is preliminary data.</text>
</comment>
<dbReference type="Gene3D" id="2.30.42.10">
    <property type="match status" value="2"/>
</dbReference>
<dbReference type="PANTHER" id="PTHR11324">
    <property type="entry name" value="IL16-RELATED"/>
    <property type="match status" value="1"/>
</dbReference>
<organism evidence="3 4">
    <name type="scientific">Diploptera punctata</name>
    <name type="common">Pacific beetle cockroach</name>
    <dbReference type="NCBI Taxonomy" id="6984"/>
    <lineage>
        <taxon>Eukaryota</taxon>
        <taxon>Metazoa</taxon>
        <taxon>Ecdysozoa</taxon>
        <taxon>Arthropoda</taxon>
        <taxon>Hexapoda</taxon>
        <taxon>Insecta</taxon>
        <taxon>Pterygota</taxon>
        <taxon>Neoptera</taxon>
        <taxon>Polyneoptera</taxon>
        <taxon>Dictyoptera</taxon>
        <taxon>Blattodea</taxon>
        <taxon>Blaberoidea</taxon>
        <taxon>Blaberidae</taxon>
        <taxon>Diplopterinae</taxon>
        <taxon>Diploptera</taxon>
    </lineage>
</organism>
<dbReference type="InterPro" id="IPR001478">
    <property type="entry name" value="PDZ"/>
</dbReference>
<dbReference type="SMART" id="SM00228">
    <property type="entry name" value="PDZ"/>
    <property type="match status" value="2"/>
</dbReference>
<dbReference type="EMBL" id="JASPKZ010004955">
    <property type="protein sequence ID" value="KAJ9589268.1"/>
    <property type="molecule type" value="Genomic_DNA"/>
</dbReference>